<keyword evidence="7" id="KW-0175">Coiled coil</keyword>
<keyword evidence="4 6" id="KW-0378">Hydrolase</keyword>
<dbReference type="Gene3D" id="1.10.287.1040">
    <property type="entry name" value="Exonuclease VII, small subunit"/>
    <property type="match status" value="1"/>
</dbReference>
<dbReference type="GO" id="GO:0009318">
    <property type="term" value="C:exodeoxyribonuclease VII complex"/>
    <property type="evidence" value="ECO:0007669"/>
    <property type="project" value="UniProtKB-UniRule"/>
</dbReference>
<dbReference type="InterPro" id="IPR037004">
    <property type="entry name" value="Exonuc_VII_ssu_sf"/>
</dbReference>
<comment type="catalytic activity">
    <reaction evidence="6">
        <text>Exonucleolytic cleavage in either 5'- to 3'- or 3'- to 5'-direction to yield nucleoside 5'-phosphates.</text>
        <dbReference type="EC" id="3.1.11.6"/>
    </reaction>
</comment>
<dbReference type="OrthoDB" id="5329724at2"/>
<evidence type="ECO:0000256" key="6">
    <source>
        <dbReference type="HAMAP-Rule" id="MF_00337"/>
    </source>
</evidence>
<sequence>MKSFEEKIECIKEILTKLNANDLNLKDGVSLYKEGLKQLNEAQEMLEKAQLEYEEIKNTLKDKN</sequence>
<proteinExistence type="inferred from homology"/>
<keyword evidence="2 6" id="KW-0963">Cytoplasm</keyword>
<comment type="similarity">
    <text evidence="1 6">Belongs to the XseB family.</text>
</comment>
<dbReference type="AlphaFoldDB" id="A0A3D8JAK4"/>
<comment type="function">
    <text evidence="6">Bidirectionally degrades single-stranded DNA into large acid-insoluble oligonucleotides, which are then degraded further into small acid-soluble oligonucleotides.</text>
</comment>
<keyword evidence="9" id="KW-1185">Reference proteome</keyword>
<evidence type="ECO:0000256" key="4">
    <source>
        <dbReference type="ARBA" id="ARBA00022801"/>
    </source>
</evidence>
<dbReference type="Pfam" id="PF02609">
    <property type="entry name" value="Exonuc_VII_S"/>
    <property type="match status" value="1"/>
</dbReference>
<dbReference type="GO" id="GO:0005737">
    <property type="term" value="C:cytoplasm"/>
    <property type="evidence" value="ECO:0007669"/>
    <property type="project" value="UniProtKB-SubCell"/>
</dbReference>
<comment type="caution">
    <text evidence="8">The sequence shown here is derived from an EMBL/GenBank/DDBJ whole genome shotgun (WGS) entry which is preliminary data.</text>
</comment>
<evidence type="ECO:0000313" key="8">
    <source>
        <dbReference type="EMBL" id="RDU74106.1"/>
    </source>
</evidence>
<evidence type="ECO:0000313" key="9">
    <source>
        <dbReference type="Proteomes" id="UP000256695"/>
    </source>
</evidence>
<name>A0A3D8JAK4_9HELI</name>
<dbReference type="EC" id="3.1.11.6" evidence="6"/>
<evidence type="ECO:0000256" key="2">
    <source>
        <dbReference type="ARBA" id="ARBA00022490"/>
    </source>
</evidence>
<dbReference type="EMBL" id="NXLX01000005">
    <property type="protein sequence ID" value="RDU74106.1"/>
    <property type="molecule type" value="Genomic_DNA"/>
</dbReference>
<comment type="subcellular location">
    <subcellularLocation>
        <location evidence="6">Cytoplasm</location>
    </subcellularLocation>
</comment>
<keyword evidence="5 6" id="KW-0269">Exonuclease</keyword>
<evidence type="ECO:0000256" key="3">
    <source>
        <dbReference type="ARBA" id="ARBA00022722"/>
    </source>
</evidence>
<dbReference type="GO" id="GO:0006308">
    <property type="term" value="P:DNA catabolic process"/>
    <property type="evidence" value="ECO:0007669"/>
    <property type="project" value="UniProtKB-UniRule"/>
</dbReference>
<organism evidence="8 9">
    <name type="scientific">Helicobacter anseris</name>
    <dbReference type="NCBI Taxonomy" id="375926"/>
    <lineage>
        <taxon>Bacteria</taxon>
        <taxon>Pseudomonadati</taxon>
        <taxon>Campylobacterota</taxon>
        <taxon>Epsilonproteobacteria</taxon>
        <taxon>Campylobacterales</taxon>
        <taxon>Helicobacteraceae</taxon>
        <taxon>Helicobacter</taxon>
    </lineage>
</organism>
<dbReference type="Proteomes" id="UP000256695">
    <property type="component" value="Unassembled WGS sequence"/>
</dbReference>
<dbReference type="NCBIfam" id="TIGR01280">
    <property type="entry name" value="xseB"/>
    <property type="match status" value="1"/>
</dbReference>
<evidence type="ECO:0000256" key="5">
    <source>
        <dbReference type="ARBA" id="ARBA00022839"/>
    </source>
</evidence>
<dbReference type="InterPro" id="IPR003761">
    <property type="entry name" value="Exonuc_VII_S"/>
</dbReference>
<comment type="subunit">
    <text evidence="6">Heterooligomer composed of large and small subunits.</text>
</comment>
<gene>
    <name evidence="6 8" type="primary">xseB</name>
    <name evidence="8" type="ORF">CQA57_03175</name>
</gene>
<dbReference type="GO" id="GO:0008855">
    <property type="term" value="F:exodeoxyribonuclease VII activity"/>
    <property type="evidence" value="ECO:0007669"/>
    <property type="project" value="UniProtKB-UniRule"/>
</dbReference>
<keyword evidence="3 6" id="KW-0540">Nuclease</keyword>
<feature type="coiled-coil region" evidence="7">
    <location>
        <begin position="1"/>
        <end position="59"/>
    </location>
</feature>
<dbReference type="HAMAP" id="MF_00337">
    <property type="entry name" value="Exonuc_7_S"/>
    <property type="match status" value="1"/>
</dbReference>
<accession>A0A3D8JAK4</accession>
<evidence type="ECO:0000256" key="7">
    <source>
        <dbReference type="SAM" id="Coils"/>
    </source>
</evidence>
<evidence type="ECO:0000256" key="1">
    <source>
        <dbReference type="ARBA" id="ARBA00009998"/>
    </source>
</evidence>
<dbReference type="SUPFAM" id="SSF116842">
    <property type="entry name" value="XseB-like"/>
    <property type="match status" value="1"/>
</dbReference>
<protein>
    <recommendedName>
        <fullName evidence="6">Exodeoxyribonuclease 7 small subunit</fullName>
        <ecNumber evidence="6">3.1.11.6</ecNumber>
    </recommendedName>
    <alternativeName>
        <fullName evidence="6">Exodeoxyribonuclease VII small subunit</fullName>
        <shortName evidence="6">Exonuclease VII small subunit</shortName>
    </alternativeName>
</protein>
<reference evidence="8 9" key="1">
    <citation type="submission" date="2018-04" db="EMBL/GenBank/DDBJ databases">
        <title>Novel Campyloabacter and Helicobacter Species and Strains.</title>
        <authorList>
            <person name="Mannion A.J."/>
            <person name="Shen Z."/>
            <person name="Fox J.G."/>
        </authorList>
    </citation>
    <scope>NUCLEOTIDE SEQUENCE [LARGE SCALE GENOMIC DNA]</scope>
    <source>
        <strain evidence="8 9">MIT 04-9362</strain>
    </source>
</reference>
<dbReference type="RefSeq" id="WP_115578788.1">
    <property type="nucleotide sequence ID" value="NZ_NXLX01000005.1"/>
</dbReference>